<keyword evidence="2 12" id="KW-0813">Transport</keyword>
<feature type="domain" description="TonB-dependent receptor plug" evidence="16">
    <location>
        <begin position="123"/>
        <end position="234"/>
    </location>
</feature>
<dbReference type="Pfam" id="PF07715">
    <property type="entry name" value="Plug"/>
    <property type="match status" value="1"/>
</dbReference>
<keyword evidence="10 12" id="KW-0472">Membrane</keyword>
<dbReference type="SUPFAM" id="SSF56935">
    <property type="entry name" value="Porins"/>
    <property type="match status" value="1"/>
</dbReference>
<evidence type="ECO:0000256" key="3">
    <source>
        <dbReference type="ARBA" id="ARBA00022452"/>
    </source>
</evidence>
<keyword evidence="7" id="KW-0408">Iron</keyword>
<gene>
    <name evidence="17" type="ORF">ACFSR6_18190</name>
</gene>
<feature type="domain" description="TonB-dependent receptor-like beta-barrel" evidence="15">
    <location>
        <begin position="382"/>
        <end position="834"/>
    </location>
</feature>
<dbReference type="Gene3D" id="2.60.40.1120">
    <property type="entry name" value="Carboxypeptidase-like, regulatory domain"/>
    <property type="match status" value="1"/>
</dbReference>
<reference evidence="18" key="1">
    <citation type="journal article" date="2019" name="Int. J. Syst. Evol. Microbiol.">
        <title>The Global Catalogue of Microorganisms (GCM) 10K type strain sequencing project: providing services to taxonomists for standard genome sequencing and annotation.</title>
        <authorList>
            <consortium name="The Broad Institute Genomics Platform"/>
            <consortium name="The Broad Institute Genome Sequencing Center for Infectious Disease"/>
            <person name="Wu L."/>
            <person name="Ma J."/>
        </authorList>
    </citation>
    <scope>NUCLEOTIDE SEQUENCE [LARGE SCALE GENOMIC DNA]</scope>
    <source>
        <strain evidence="18">KCTC 42866</strain>
    </source>
</reference>
<evidence type="ECO:0000313" key="18">
    <source>
        <dbReference type="Proteomes" id="UP001597461"/>
    </source>
</evidence>
<dbReference type="EMBL" id="JBHULL010000035">
    <property type="protein sequence ID" value="MFD2584435.1"/>
    <property type="molecule type" value="Genomic_DNA"/>
</dbReference>
<organism evidence="17 18">
    <name type="scientific">Pedobacter vanadiisoli</name>
    <dbReference type="NCBI Taxonomy" id="1761975"/>
    <lineage>
        <taxon>Bacteria</taxon>
        <taxon>Pseudomonadati</taxon>
        <taxon>Bacteroidota</taxon>
        <taxon>Sphingobacteriia</taxon>
        <taxon>Sphingobacteriales</taxon>
        <taxon>Sphingobacteriaceae</taxon>
        <taxon>Pedobacter</taxon>
    </lineage>
</organism>
<dbReference type="Gene3D" id="2.40.170.20">
    <property type="entry name" value="TonB-dependent receptor, beta-barrel domain"/>
    <property type="match status" value="1"/>
</dbReference>
<keyword evidence="11 12" id="KW-0998">Cell outer membrane</keyword>
<keyword evidence="5 12" id="KW-0812">Transmembrane</keyword>
<feature type="signal peptide" evidence="14">
    <location>
        <begin position="1"/>
        <end position="19"/>
    </location>
</feature>
<evidence type="ECO:0000256" key="1">
    <source>
        <dbReference type="ARBA" id="ARBA00004571"/>
    </source>
</evidence>
<comment type="similarity">
    <text evidence="12 13">Belongs to the TonB-dependent receptor family.</text>
</comment>
<dbReference type="InterPro" id="IPR012910">
    <property type="entry name" value="Plug_dom"/>
</dbReference>
<dbReference type="Pfam" id="PF00593">
    <property type="entry name" value="TonB_dep_Rec_b-barrel"/>
    <property type="match status" value="1"/>
</dbReference>
<evidence type="ECO:0000256" key="13">
    <source>
        <dbReference type="RuleBase" id="RU003357"/>
    </source>
</evidence>
<dbReference type="PROSITE" id="PS52016">
    <property type="entry name" value="TONB_DEPENDENT_REC_3"/>
    <property type="match status" value="1"/>
</dbReference>
<dbReference type="RefSeq" id="WP_379081485.1">
    <property type="nucleotide sequence ID" value="NZ_JBHULL010000035.1"/>
</dbReference>
<accession>A0ABW5MMA1</accession>
<dbReference type="Pfam" id="PF13715">
    <property type="entry name" value="CarbopepD_reg_2"/>
    <property type="match status" value="1"/>
</dbReference>
<name>A0ABW5MMA1_9SPHI</name>
<keyword evidence="6 14" id="KW-0732">Signal</keyword>
<evidence type="ECO:0000256" key="6">
    <source>
        <dbReference type="ARBA" id="ARBA00022729"/>
    </source>
</evidence>
<dbReference type="InterPro" id="IPR037066">
    <property type="entry name" value="Plug_dom_sf"/>
</dbReference>
<evidence type="ECO:0000256" key="11">
    <source>
        <dbReference type="ARBA" id="ARBA00023237"/>
    </source>
</evidence>
<evidence type="ECO:0000256" key="14">
    <source>
        <dbReference type="SAM" id="SignalP"/>
    </source>
</evidence>
<evidence type="ECO:0000256" key="4">
    <source>
        <dbReference type="ARBA" id="ARBA00022496"/>
    </source>
</evidence>
<dbReference type="PANTHER" id="PTHR32552">
    <property type="entry name" value="FERRICHROME IRON RECEPTOR-RELATED"/>
    <property type="match status" value="1"/>
</dbReference>
<evidence type="ECO:0000256" key="10">
    <source>
        <dbReference type="ARBA" id="ARBA00023136"/>
    </source>
</evidence>
<evidence type="ECO:0000256" key="9">
    <source>
        <dbReference type="ARBA" id="ARBA00023077"/>
    </source>
</evidence>
<keyword evidence="9 13" id="KW-0798">TonB box</keyword>
<evidence type="ECO:0000256" key="5">
    <source>
        <dbReference type="ARBA" id="ARBA00022692"/>
    </source>
</evidence>
<sequence length="874" mass="93913">MKKVILFSLMLLCVLYTNAQETATVKGKVTDKSNEPLAGATIQCLTVPRNTATDANGTFILSNLPKSIIKLRVSYTGFAAIERTIDLSQGSIDTVNVVLSGSDAMALTEIVVTAVNNPANKLGTSLSVSSVKPGDILKAAPRTTAEIFKLLPGIRAESSGGDGNTNITVRGVPLSSGGSKYLQLQEDGLPVLQFGDIAFATADIFLRADQNINRIEAIRGGSASTLASNSPAGVINFISKNGNVEGGSLSTSVGLDYQNFRTDFDYGAPIGNGFSFHVGGFFRQGEGPRTAGFQANNGGQFKANLTKQFANGYARVYFKFLDDRAAAYLPMPVSVSGTNGNPSYSSLPEFDIRRGALQTPYLLQTQGLGSNGAPYVSDVRNGMHPVSKSIGAELQFDLGSGWTVEDRGRASFNTGQFIAPFPASAGTLSSMLTQIGAATGRNLTGATVTNAITGQAYAGDAMLIHIFDAKLNNFNNFVNDFKLKKKFDLLSLSAGYYKSSQNINMDWVFNSYLTTLQGKNSQPLNITSAGNVPQSTNGLFAYGVPAWGNLHRNYNVTYDISAPYLGIGVDVNEKINIDGSIRYDIGQVRGNYSGNVQRSFDVNNDGSIGANEQSVSAINYAAAKPVNYNYDYVSYSLGINYMMNASSAVFARYSSGASAQADRILFTPSVFAEGDVATKFNRINQAELGLKYKYNKGGLFLTGFYAHTNEAGEYEVTTQRIIQNSYRAYGLELEGVANINSFFDLRGNVTYTHARIIAGAFKGNKPRRQADVIYSLTPTFNVKKFSFGASILGTTSSYSQDVNSLKLPAYAYVNPFVLYQVNKRWSAAVNANNVFNALGFTEAEEGSITDNQNNIVRARSITGRTVSGTVSFSF</sequence>
<dbReference type="SUPFAM" id="SSF49464">
    <property type="entry name" value="Carboxypeptidase regulatory domain-like"/>
    <property type="match status" value="1"/>
</dbReference>
<comment type="caution">
    <text evidence="17">The sequence shown here is derived from an EMBL/GenBank/DDBJ whole genome shotgun (WGS) entry which is preliminary data.</text>
</comment>
<dbReference type="InterPro" id="IPR008969">
    <property type="entry name" value="CarboxyPept-like_regulatory"/>
</dbReference>
<evidence type="ECO:0000256" key="8">
    <source>
        <dbReference type="ARBA" id="ARBA00023065"/>
    </source>
</evidence>
<evidence type="ECO:0000259" key="15">
    <source>
        <dbReference type="Pfam" id="PF00593"/>
    </source>
</evidence>
<dbReference type="InterPro" id="IPR036942">
    <property type="entry name" value="Beta-barrel_TonB_sf"/>
</dbReference>
<keyword evidence="4" id="KW-0410">Iron transport</keyword>
<keyword evidence="18" id="KW-1185">Reference proteome</keyword>
<dbReference type="InterPro" id="IPR000531">
    <property type="entry name" value="Beta-barrel_TonB"/>
</dbReference>
<evidence type="ECO:0000256" key="7">
    <source>
        <dbReference type="ARBA" id="ARBA00023004"/>
    </source>
</evidence>
<keyword evidence="8" id="KW-0406">Ion transport</keyword>
<dbReference type="PANTHER" id="PTHR32552:SF89">
    <property type="entry name" value="CATECHOLATE SIDEROPHORE RECEPTOR FIU"/>
    <property type="match status" value="1"/>
</dbReference>
<proteinExistence type="inferred from homology"/>
<evidence type="ECO:0000259" key="16">
    <source>
        <dbReference type="Pfam" id="PF07715"/>
    </source>
</evidence>
<keyword evidence="3 12" id="KW-1134">Transmembrane beta strand</keyword>
<evidence type="ECO:0000256" key="2">
    <source>
        <dbReference type="ARBA" id="ARBA00022448"/>
    </source>
</evidence>
<dbReference type="Gene3D" id="2.170.130.10">
    <property type="entry name" value="TonB-dependent receptor, plug domain"/>
    <property type="match status" value="1"/>
</dbReference>
<protein>
    <submittedName>
        <fullName evidence="17">TonB-dependent receptor domain-containing protein</fullName>
    </submittedName>
</protein>
<dbReference type="InterPro" id="IPR039426">
    <property type="entry name" value="TonB-dep_rcpt-like"/>
</dbReference>
<comment type="subcellular location">
    <subcellularLocation>
        <location evidence="1 12">Cell outer membrane</location>
        <topology evidence="1 12">Multi-pass membrane protein</topology>
    </subcellularLocation>
</comment>
<dbReference type="Proteomes" id="UP001597461">
    <property type="component" value="Unassembled WGS sequence"/>
</dbReference>
<feature type="chain" id="PRO_5047305955" evidence="14">
    <location>
        <begin position="20"/>
        <end position="874"/>
    </location>
</feature>
<keyword evidence="17" id="KW-0675">Receptor</keyword>
<evidence type="ECO:0000256" key="12">
    <source>
        <dbReference type="PROSITE-ProRule" id="PRU01360"/>
    </source>
</evidence>
<evidence type="ECO:0000313" key="17">
    <source>
        <dbReference type="EMBL" id="MFD2584435.1"/>
    </source>
</evidence>